<evidence type="ECO:0000256" key="12">
    <source>
        <dbReference type="ARBA" id="ARBA00023034"/>
    </source>
</evidence>
<keyword evidence="13 21" id="KW-0472">Membrane</keyword>
<keyword evidence="11 21" id="KW-1133">Transmembrane helix</keyword>
<dbReference type="GO" id="GO:0035269">
    <property type="term" value="P:protein O-linked glycosylation via mannose"/>
    <property type="evidence" value="ECO:0007669"/>
    <property type="project" value="TreeGrafter"/>
</dbReference>
<evidence type="ECO:0000256" key="21">
    <source>
        <dbReference type="SAM" id="Phobius"/>
    </source>
</evidence>
<comment type="similarity">
    <text evidence="4">Belongs to the glycosyltransferase 49 family.</text>
</comment>
<keyword evidence="6" id="KW-0328">Glycosyltransferase</keyword>
<accession>T1J8L2</accession>
<dbReference type="Pfam" id="PF13896">
    <property type="entry name" value="Glyco_transf_49"/>
    <property type="match status" value="1"/>
</dbReference>
<dbReference type="Proteomes" id="UP000014500">
    <property type="component" value="Unassembled WGS sequence"/>
</dbReference>
<dbReference type="PhylomeDB" id="T1J8L2"/>
<evidence type="ECO:0000256" key="7">
    <source>
        <dbReference type="ARBA" id="ARBA00022679"/>
    </source>
</evidence>
<comment type="catalytic activity">
    <reaction evidence="20">
        <text>3-O-[beta-D-Xyl-(1-&gt;4)-Rib-ol-P-Rib-ol-P-3-beta-D-GalNAc-(1-&gt;3)-beta-D-GlcNAc-(1-&gt;4)-(O-6-P-alpha-D-Man)]-Thr-[protein] + UDP-alpha-D-glucuronate = 3-O-[beta-D-GlcA-(1-&gt;3)-beta-D-Xyl-(1-&gt;4)-Rib-ol-P-Rib-ol-P-3-beta-D-GalNAc-(1-&gt;3)-beta-D-GlcNAc-(1-&gt;4)-(O-6-P-alpha-D-Man)]-Thr-[protein] + UDP + H(+)</text>
        <dbReference type="Rhea" id="RHEA:46860"/>
        <dbReference type="Rhea" id="RHEA-COMP:15023"/>
        <dbReference type="Rhea" id="RHEA-COMP:17482"/>
        <dbReference type="ChEBI" id="CHEBI:15378"/>
        <dbReference type="ChEBI" id="CHEBI:58052"/>
        <dbReference type="ChEBI" id="CHEBI:58223"/>
        <dbReference type="ChEBI" id="CHEBI:142405"/>
        <dbReference type="ChEBI" id="CHEBI:177336"/>
    </reaction>
</comment>
<comment type="subcellular location">
    <subcellularLocation>
        <location evidence="2">Golgi apparatus membrane</location>
        <topology evidence="2">Single-pass type II membrane protein</topology>
    </subcellularLocation>
</comment>
<dbReference type="EnsemblMetazoa" id="SMAR010047-RA">
    <property type="protein sequence ID" value="SMAR010047-PA"/>
    <property type="gene ID" value="SMAR010047"/>
</dbReference>
<comment type="pathway">
    <text evidence="3">Protein modification; protein glycosylation.</text>
</comment>
<sequence length="430" mass="49102">MRCAWGKVILVLVVVVGVLQVIHMLLLSRLELRQSGLRRIDEDGVTAPGGASLSSASLHESWVRDLEAMDAAVGASSVLDPSGEFKVVNFLAHADARASRHDVTLVSQCSQDRLWQISLLVRRWQGPMAIAVFATGDRLWTAVKTVATLRQCVPGVRSNVSFHLVHPVGQAGLKGTAVRVRDAVGSDKCDCSSLVDEQQRTRTNYAWGDKVVYPNNLLRNVGRRNAATEFVFVVDVDMVPNVDLHDEFLEFARAQRLFDANRRDDKTVYVVPAFEAREGTPVPRDKTDLLHLLAQVRVRPFYFKLCWKCQGHTDYEAWQREPPAPQLAVLFEVLWKDPWEPFYIARNNVPLYDERFKQYGFNRISQVCELHIAGYKFSILNNAFLVHWGLKTTDSFHARKDEDQERNRLLFRQFKTELKDKYPDSSRRCY</sequence>
<evidence type="ECO:0000256" key="19">
    <source>
        <dbReference type="ARBA" id="ARBA00033291"/>
    </source>
</evidence>
<evidence type="ECO:0000256" key="11">
    <source>
        <dbReference type="ARBA" id="ARBA00022989"/>
    </source>
</evidence>
<reference evidence="22" key="2">
    <citation type="submission" date="2015-02" db="UniProtKB">
        <authorList>
            <consortium name="EnsemblMetazoa"/>
        </authorList>
    </citation>
    <scope>IDENTIFICATION</scope>
</reference>
<dbReference type="GO" id="GO:0046872">
    <property type="term" value="F:metal ion binding"/>
    <property type="evidence" value="ECO:0007669"/>
    <property type="project" value="UniProtKB-KW"/>
</dbReference>
<keyword evidence="8 21" id="KW-0812">Transmembrane</keyword>
<dbReference type="InterPro" id="IPR043189">
    <property type="entry name" value="B4GAT1"/>
</dbReference>
<dbReference type="eggNOG" id="KOG3765">
    <property type="taxonomic scope" value="Eukaryota"/>
</dbReference>
<evidence type="ECO:0000256" key="13">
    <source>
        <dbReference type="ARBA" id="ARBA00023136"/>
    </source>
</evidence>
<evidence type="ECO:0000256" key="8">
    <source>
        <dbReference type="ARBA" id="ARBA00022692"/>
    </source>
</evidence>
<dbReference type="UniPathway" id="UPA00378"/>
<keyword evidence="23" id="KW-1185">Reference proteome</keyword>
<proteinExistence type="inferred from homology"/>
<dbReference type="EMBL" id="JH431956">
    <property type="status" value="NOT_ANNOTATED_CDS"/>
    <property type="molecule type" value="Genomic_DNA"/>
</dbReference>
<evidence type="ECO:0000256" key="1">
    <source>
        <dbReference type="ARBA" id="ARBA00001936"/>
    </source>
</evidence>
<keyword evidence="7" id="KW-0808">Transferase</keyword>
<organism evidence="22 23">
    <name type="scientific">Strigamia maritima</name>
    <name type="common">European centipede</name>
    <name type="synonym">Geophilus maritimus</name>
    <dbReference type="NCBI Taxonomy" id="126957"/>
    <lineage>
        <taxon>Eukaryota</taxon>
        <taxon>Metazoa</taxon>
        <taxon>Ecdysozoa</taxon>
        <taxon>Arthropoda</taxon>
        <taxon>Myriapoda</taxon>
        <taxon>Chilopoda</taxon>
        <taxon>Pleurostigmophora</taxon>
        <taxon>Geophilomorpha</taxon>
        <taxon>Linotaeniidae</taxon>
        <taxon>Strigamia</taxon>
    </lineage>
</organism>
<reference evidence="23" key="1">
    <citation type="submission" date="2011-05" db="EMBL/GenBank/DDBJ databases">
        <authorList>
            <person name="Richards S.R."/>
            <person name="Qu J."/>
            <person name="Jiang H."/>
            <person name="Jhangiani S.N."/>
            <person name="Agravi P."/>
            <person name="Goodspeed R."/>
            <person name="Gross S."/>
            <person name="Mandapat C."/>
            <person name="Jackson L."/>
            <person name="Mathew T."/>
            <person name="Pu L."/>
            <person name="Thornton R."/>
            <person name="Saada N."/>
            <person name="Wilczek-Boney K.B."/>
            <person name="Lee S."/>
            <person name="Kovar C."/>
            <person name="Wu Y."/>
            <person name="Scherer S.E."/>
            <person name="Worley K.C."/>
            <person name="Muzny D.M."/>
            <person name="Gibbs R."/>
        </authorList>
    </citation>
    <scope>NUCLEOTIDE SEQUENCE</scope>
    <source>
        <strain evidence="23">Brora</strain>
    </source>
</reference>
<dbReference type="PANTHER" id="PTHR46420:SF1">
    <property type="entry name" value="BETA-1,4-GLUCURONYLTRANSFERASE 1"/>
    <property type="match status" value="1"/>
</dbReference>
<dbReference type="GO" id="GO:0000139">
    <property type="term" value="C:Golgi membrane"/>
    <property type="evidence" value="ECO:0007669"/>
    <property type="project" value="UniProtKB-SubCell"/>
</dbReference>
<evidence type="ECO:0000256" key="16">
    <source>
        <dbReference type="ARBA" id="ARBA00030723"/>
    </source>
</evidence>
<evidence type="ECO:0000256" key="15">
    <source>
        <dbReference type="ARBA" id="ARBA00023211"/>
    </source>
</evidence>
<evidence type="ECO:0000256" key="3">
    <source>
        <dbReference type="ARBA" id="ARBA00004922"/>
    </source>
</evidence>
<evidence type="ECO:0000256" key="9">
    <source>
        <dbReference type="ARBA" id="ARBA00022723"/>
    </source>
</evidence>
<dbReference type="OMA" id="SGQYRIY"/>
<dbReference type="GO" id="GO:0015020">
    <property type="term" value="F:glucuronosyltransferase activity"/>
    <property type="evidence" value="ECO:0007669"/>
    <property type="project" value="InterPro"/>
</dbReference>
<dbReference type="HOGENOM" id="CLU_019238_5_0_1"/>
<comment type="cofactor">
    <cofactor evidence="1">
        <name>Mn(2+)</name>
        <dbReference type="ChEBI" id="CHEBI:29035"/>
    </cofactor>
</comment>
<dbReference type="PANTHER" id="PTHR46420">
    <property type="entry name" value="BETA-1,4-GLUCURONYLTRANSFERASE 1"/>
    <property type="match status" value="1"/>
</dbReference>
<dbReference type="STRING" id="126957.T1J8L2"/>
<feature type="transmembrane region" description="Helical" evidence="21">
    <location>
        <begin position="6"/>
        <end position="28"/>
    </location>
</feature>
<evidence type="ECO:0000313" key="22">
    <source>
        <dbReference type="EnsemblMetazoa" id="SMAR010047-PA"/>
    </source>
</evidence>
<dbReference type="AlphaFoldDB" id="T1J8L2"/>
<keyword evidence="14" id="KW-0325">Glycoprotein</keyword>
<evidence type="ECO:0000256" key="2">
    <source>
        <dbReference type="ARBA" id="ARBA00004323"/>
    </source>
</evidence>
<keyword evidence="15" id="KW-0464">Manganese</keyword>
<keyword evidence="9" id="KW-0479">Metal-binding</keyword>
<evidence type="ECO:0000256" key="4">
    <source>
        <dbReference type="ARBA" id="ARBA00008539"/>
    </source>
</evidence>
<keyword evidence="12" id="KW-0333">Golgi apparatus</keyword>
<evidence type="ECO:0000256" key="17">
    <source>
        <dbReference type="ARBA" id="ARBA00032175"/>
    </source>
</evidence>
<evidence type="ECO:0000256" key="18">
    <source>
        <dbReference type="ARBA" id="ARBA00032181"/>
    </source>
</evidence>
<evidence type="ECO:0000256" key="6">
    <source>
        <dbReference type="ARBA" id="ARBA00022676"/>
    </source>
</evidence>
<evidence type="ECO:0000256" key="5">
    <source>
        <dbReference type="ARBA" id="ARBA00017962"/>
    </source>
</evidence>
<keyword evidence="10" id="KW-0735">Signal-anchor</keyword>
<evidence type="ECO:0000256" key="14">
    <source>
        <dbReference type="ARBA" id="ARBA00023180"/>
    </source>
</evidence>
<evidence type="ECO:0000313" key="23">
    <source>
        <dbReference type="Proteomes" id="UP000014500"/>
    </source>
</evidence>
<evidence type="ECO:0000256" key="10">
    <source>
        <dbReference type="ARBA" id="ARBA00022968"/>
    </source>
</evidence>
<evidence type="ECO:0000256" key="20">
    <source>
        <dbReference type="ARBA" id="ARBA00047852"/>
    </source>
</evidence>
<name>T1J8L2_STRMM</name>
<protein>
    <recommendedName>
        <fullName evidence="5">Beta-1,4-glucuronyltransferase 1</fullName>
    </recommendedName>
    <alternativeName>
        <fullName evidence="16">I-beta-1,3-N-acetylglucosaminyltransferase</fullName>
    </alternativeName>
    <alternativeName>
        <fullName evidence="19">N-acetyllactosaminide beta-1,3-N-acetylglucosaminyltransferase</fullName>
    </alternativeName>
    <alternativeName>
        <fullName evidence="17">Poly-N-acetyllactosamine extension enzyme</fullName>
    </alternativeName>
    <alternativeName>
        <fullName evidence="18">UDP-GlcNAc:betaGal beta-1,3-N-acetylglucosaminyltransferase 1</fullName>
    </alternativeName>
</protein>